<protein>
    <submittedName>
        <fullName evidence="2">Uncharacterized protein</fullName>
    </submittedName>
</protein>
<accession>A0A8J5RL61</accession>
<evidence type="ECO:0000256" key="1">
    <source>
        <dbReference type="SAM" id="MobiDB-lite"/>
    </source>
</evidence>
<dbReference type="Proteomes" id="UP000729402">
    <property type="component" value="Unassembled WGS sequence"/>
</dbReference>
<reference evidence="2" key="1">
    <citation type="journal article" date="2021" name="bioRxiv">
        <title>Whole Genome Assembly and Annotation of Northern Wild Rice, Zizania palustris L., Supports a Whole Genome Duplication in the Zizania Genus.</title>
        <authorList>
            <person name="Haas M."/>
            <person name="Kono T."/>
            <person name="Macchietto M."/>
            <person name="Millas R."/>
            <person name="McGilp L."/>
            <person name="Shao M."/>
            <person name="Duquette J."/>
            <person name="Hirsch C.N."/>
            <person name="Kimball J."/>
        </authorList>
    </citation>
    <scope>NUCLEOTIDE SEQUENCE</scope>
    <source>
        <tissue evidence="2">Fresh leaf tissue</tissue>
    </source>
</reference>
<evidence type="ECO:0000313" key="3">
    <source>
        <dbReference type="Proteomes" id="UP000729402"/>
    </source>
</evidence>
<dbReference type="OrthoDB" id="366284at2759"/>
<name>A0A8J5RL61_ZIZPA</name>
<organism evidence="2 3">
    <name type="scientific">Zizania palustris</name>
    <name type="common">Northern wild rice</name>
    <dbReference type="NCBI Taxonomy" id="103762"/>
    <lineage>
        <taxon>Eukaryota</taxon>
        <taxon>Viridiplantae</taxon>
        <taxon>Streptophyta</taxon>
        <taxon>Embryophyta</taxon>
        <taxon>Tracheophyta</taxon>
        <taxon>Spermatophyta</taxon>
        <taxon>Magnoliopsida</taxon>
        <taxon>Liliopsida</taxon>
        <taxon>Poales</taxon>
        <taxon>Poaceae</taxon>
        <taxon>BOP clade</taxon>
        <taxon>Oryzoideae</taxon>
        <taxon>Oryzeae</taxon>
        <taxon>Zizaniinae</taxon>
        <taxon>Zizania</taxon>
    </lineage>
</organism>
<comment type="caution">
    <text evidence="2">The sequence shown here is derived from an EMBL/GenBank/DDBJ whole genome shotgun (WGS) entry which is preliminary data.</text>
</comment>
<sequence length="87" mass="9381">MQENRDKNRPVPSGVRRRRERVSLVGRFRRRRGDGAGSSPAACKARLGLSDVAPRGSESNLPRRAGAGGNGVVAQAARKDLSTIEWA</sequence>
<proteinExistence type="predicted"/>
<keyword evidence="3" id="KW-1185">Reference proteome</keyword>
<evidence type="ECO:0000313" key="2">
    <source>
        <dbReference type="EMBL" id="KAG8043641.1"/>
    </source>
</evidence>
<dbReference type="EMBL" id="JAAALK010000953">
    <property type="protein sequence ID" value="KAG8043641.1"/>
    <property type="molecule type" value="Genomic_DNA"/>
</dbReference>
<reference evidence="2" key="2">
    <citation type="submission" date="2021-02" db="EMBL/GenBank/DDBJ databases">
        <authorList>
            <person name="Kimball J.A."/>
            <person name="Haas M.W."/>
            <person name="Macchietto M."/>
            <person name="Kono T."/>
            <person name="Duquette J."/>
            <person name="Shao M."/>
        </authorList>
    </citation>
    <scope>NUCLEOTIDE SEQUENCE</scope>
    <source>
        <tissue evidence="2">Fresh leaf tissue</tissue>
    </source>
</reference>
<gene>
    <name evidence="2" type="ORF">GUJ93_ZPchr0458g22361</name>
</gene>
<dbReference type="AlphaFoldDB" id="A0A8J5RL61"/>
<feature type="region of interest" description="Disordered" evidence="1">
    <location>
        <begin position="1"/>
        <end position="73"/>
    </location>
</feature>